<protein>
    <submittedName>
        <fullName evidence="1">Transposable element Tcb1 transposase</fullName>
    </submittedName>
</protein>
<evidence type="ECO:0000313" key="1">
    <source>
        <dbReference type="EMBL" id="GFY22057.1"/>
    </source>
</evidence>
<gene>
    <name evidence="1" type="primary">NCL1_10765</name>
    <name evidence="1" type="ORF">TNCV_3297011</name>
</gene>
<organism evidence="1 2">
    <name type="scientific">Trichonephila clavipes</name>
    <name type="common">Golden silk orbweaver</name>
    <name type="synonym">Nephila clavipes</name>
    <dbReference type="NCBI Taxonomy" id="2585209"/>
    <lineage>
        <taxon>Eukaryota</taxon>
        <taxon>Metazoa</taxon>
        <taxon>Ecdysozoa</taxon>
        <taxon>Arthropoda</taxon>
        <taxon>Chelicerata</taxon>
        <taxon>Arachnida</taxon>
        <taxon>Araneae</taxon>
        <taxon>Araneomorphae</taxon>
        <taxon>Entelegynae</taxon>
        <taxon>Araneoidea</taxon>
        <taxon>Nephilidae</taxon>
        <taxon>Trichonephila</taxon>
    </lineage>
</organism>
<reference evidence="1" key="1">
    <citation type="submission" date="2020-08" db="EMBL/GenBank/DDBJ databases">
        <title>Multicomponent nature underlies the extraordinary mechanical properties of spider dragline silk.</title>
        <authorList>
            <person name="Kono N."/>
            <person name="Nakamura H."/>
            <person name="Mori M."/>
            <person name="Yoshida Y."/>
            <person name="Ohtoshi R."/>
            <person name="Malay A.D."/>
            <person name="Moran D.A.P."/>
            <person name="Tomita M."/>
            <person name="Numata K."/>
            <person name="Arakawa K."/>
        </authorList>
    </citation>
    <scope>NUCLEOTIDE SEQUENCE</scope>
</reference>
<sequence length="129" mass="15516">MSRGKQRSAFDQVSDFDRGRIVAYRDCGFMSARTIRRRLLHSGLSARRPLLGLPLTQIHRRLRRNWCDERRMWAEQWNEVVFTDESRVCLQHHDGRIRVWRHHGERMLNTCVMHRHTGPAPGIIVWRQY</sequence>
<name>A0A8X6VKF3_TRICX</name>
<dbReference type="Gene3D" id="3.30.420.10">
    <property type="entry name" value="Ribonuclease H-like superfamily/Ribonuclease H"/>
    <property type="match status" value="1"/>
</dbReference>
<accession>A0A8X6VKF3</accession>
<dbReference type="EMBL" id="BMAU01021359">
    <property type="protein sequence ID" value="GFY22057.1"/>
    <property type="molecule type" value="Genomic_DNA"/>
</dbReference>
<dbReference type="InterPro" id="IPR036397">
    <property type="entry name" value="RNaseH_sf"/>
</dbReference>
<evidence type="ECO:0000313" key="2">
    <source>
        <dbReference type="Proteomes" id="UP000887159"/>
    </source>
</evidence>
<dbReference type="GO" id="GO:0003676">
    <property type="term" value="F:nucleic acid binding"/>
    <property type="evidence" value="ECO:0007669"/>
    <property type="project" value="InterPro"/>
</dbReference>
<dbReference type="AlphaFoldDB" id="A0A8X6VKF3"/>
<dbReference type="Proteomes" id="UP000887159">
    <property type="component" value="Unassembled WGS sequence"/>
</dbReference>
<keyword evidence="2" id="KW-1185">Reference proteome</keyword>
<proteinExistence type="predicted"/>
<comment type="caution">
    <text evidence="1">The sequence shown here is derived from an EMBL/GenBank/DDBJ whole genome shotgun (WGS) entry which is preliminary data.</text>
</comment>